<keyword evidence="5" id="KW-0170">Cobalt</keyword>
<keyword evidence="4" id="KW-0413">Isomerase</keyword>
<dbReference type="InterPro" id="IPR036724">
    <property type="entry name" value="Cobalamin-bd_sf"/>
</dbReference>
<name>A0A3B0S8Z8_9ZZZZ</name>
<dbReference type="Gene3D" id="3.40.50.280">
    <property type="entry name" value="Cobalamin-binding domain"/>
    <property type="match status" value="1"/>
</dbReference>
<feature type="domain" description="B12-binding" evidence="6">
    <location>
        <begin position="10"/>
        <end position="139"/>
    </location>
</feature>
<evidence type="ECO:0000313" key="7">
    <source>
        <dbReference type="EMBL" id="VAW01508.1"/>
    </source>
</evidence>
<reference evidence="7" key="1">
    <citation type="submission" date="2018-06" db="EMBL/GenBank/DDBJ databases">
        <authorList>
            <person name="Zhirakovskaya E."/>
        </authorList>
    </citation>
    <scope>NUCLEOTIDE SEQUENCE</scope>
</reference>
<dbReference type="EMBL" id="UOEK01000213">
    <property type="protein sequence ID" value="VAW01508.1"/>
    <property type="molecule type" value="Genomic_DNA"/>
</dbReference>
<evidence type="ECO:0000256" key="2">
    <source>
        <dbReference type="ARBA" id="ARBA00022628"/>
    </source>
</evidence>
<protein>
    <recommendedName>
        <fullName evidence="6">B12-binding domain-containing protein</fullName>
    </recommendedName>
</protein>
<accession>A0A3B0S8Z8</accession>
<dbReference type="InterPro" id="IPR006158">
    <property type="entry name" value="Cobalamin-bd"/>
</dbReference>
<dbReference type="InterPro" id="IPR006159">
    <property type="entry name" value="Acid_CoA_mut_C"/>
</dbReference>
<dbReference type="GO" id="GO:0031419">
    <property type="term" value="F:cobalamin binding"/>
    <property type="evidence" value="ECO:0007669"/>
    <property type="project" value="UniProtKB-KW"/>
</dbReference>
<proteinExistence type="predicted"/>
<dbReference type="SUPFAM" id="SSF52242">
    <property type="entry name" value="Cobalamin (vitamin B12)-binding domain"/>
    <property type="match status" value="1"/>
</dbReference>
<dbReference type="PANTHER" id="PTHR48101">
    <property type="entry name" value="METHYLMALONYL-COA MUTASE, MITOCHONDRIAL-RELATED"/>
    <property type="match status" value="1"/>
</dbReference>
<keyword evidence="3" id="KW-0479">Metal-binding</keyword>
<comment type="cofactor">
    <cofactor evidence="1">
        <name>adenosylcob(III)alamin</name>
        <dbReference type="ChEBI" id="CHEBI:18408"/>
    </cofactor>
</comment>
<gene>
    <name evidence="7" type="ORF">MNBD_ACTINO02-2289</name>
</gene>
<organism evidence="7">
    <name type="scientific">hydrothermal vent metagenome</name>
    <dbReference type="NCBI Taxonomy" id="652676"/>
    <lineage>
        <taxon>unclassified sequences</taxon>
        <taxon>metagenomes</taxon>
        <taxon>ecological metagenomes</taxon>
    </lineage>
</organism>
<dbReference type="Pfam" id="PF02310">
    <property type="entry name" value="B12-binding"/>
    <property type="match status" value="1"/>
</dbReference>
<sequence>MSIEIAPGEPIRVLLAKPTLDAHDRGVRLVAKKMRDAGLEVIFTNFLLPAEVVQAAVDEDVHVVGISSSSGGHLPVFKDVIDGLAAQDRGDALVIGGGVISPRDEATLLSWGVGAVFGPGTNADQTIEMIKQRIAAGSP</sequence>
<dbReference type="GO" id="GO:0046872">
    <property type="term" value="F:metal ion binding"/>
    <property type="evidence" value="ECO:0007669"/>
    <property type="project" value="UniProtKB-KW"/>
</dbReference>
<dbReference type="GO" id="GO:0016853">
    <property type="term" value="F:isomerase activity"/>
    <property type="evidence" value="ECO:0007669"/>
    <property type="project" value="UniProtKB-KW"/>
</dbReference>
<evidence type="ECO:0000256" key="1">
    <source>
        <dbReference type="ARBA" id="ARBA00001922"/>
    </source>
</evidence>
<keyword evidence="2" id="KW-0846">Cobalamin</keyword>
<evidence type="ECO:0000256" key="5">
    <source>
        <dbReference type="ARBA" id="ARBA00023285"/>
    </source>
</evidence>
<dbReference type="AlphaFoldDB" id="A0A3B0S8Z8"/>
<evidence type="ECO:0000256" key="3">
    <source>
        <dbReference type="ARBA" id="ARBA00022723"/>
    </source>
</evidence>
<evidence type="ECO:0000259" key="6">
    <source>
        <dbReference type="PROSITE" id="PS51332"/>
    </source>
</evidence>
<dbReference type="PROSITE" id="PS51332">
    <property type="entry name" value="B12_BINDING"/>
    <property type="match status" value="1"/>
</dbReference>
<dbReference type="PANTHER" id="PTHR48101:SF1">
    <property type="entry name" value="METHYLMALONYL-COA MUTASE, LARGE SUBUNIT"/>
    <property type="match status" value="1"/>
</dbReference>
<evidence type="ECO:0000256" key="4">
    <source>
        <dbReference type="ARBA" id="ARBA00023235"/>
    </source>
</evidence>
<dbReference type="NCBIfam" id="TIGR00640">
    <property type="entry name" value="acid_CoA_mut_C"/>
    <property type="match status" value="1"/>
</dbReference>